<dbReference type="AlphaFoldDB" id="A0A1J0LUY0"/>
<reference evidence="3" key="1">
    <citation type="submission" date="2016-06" db="EMBL/GenBank/DDBJ databases">
        <title>Whole genome sequencing of Thermus brockianus strain GE-1.</title>
        <authorList>
            <person name="Schaefers C."/>
            <person name="Blank S."/>
            <person name="Wiebusch S."/>
            <person name="Elleuche S."/>
            <person name="Antranikian G."/>
        </authorList>
    </citation>
    <scope>NUCLEOTIDE SEQUENCE [LARGE SCALE GENOMIC DNA]</scope>
    <source>
        <strain evidence="3">GE-1</strain>
    </source>
</reference>
<dbReference type="SUPFAM" id="SSF53098">
    <property type="entry name" value="Ribonuclease H-like"/>
    <property type="match status" value="1"/>
</dbReference>
<accession>A0A1J0LUY0</accession>
<evidence type="ECO:0000313" key="2">
    <source>
        <dbReference type="EMBL" id="APD10217.1"/>
    </source>
</evidence>
<dbReference type="GO" id="GO:0008408">
    <property type="term" value="F:3'-5' exonuclease activity"/>
    <property type="evidence" value="ECO:0007669"/>
    <property type="project" value="TreeGrafter"/>
</dbReference>
<dbReference type="PANTHER" id="PTHR30231">
    <property type="entry name" value="DNA POLYMERASE III SUBUNIT EPSILON"/>
    <property type="match status" value="1"/>
</dbReference>
<dbReference type="Pfam" id="PF00929">
    <property type="entry name" value="RNase_T"/>
    <property type="match status" value="1"/>
</dbReference>
<organism evidence="2 3">
    <name type="scientific">Thermus brockianus</name>
    <dbReference type="NCBI Taxonomy" id="56956"/>
    <lineage>
        <taxon>Bacteria</taxon>
        <taxon>Thermotogati</taxon>
        <taxon>Deinococcota</taxon>
        <taxon>Deinococci</taxon>
        <taxon>Thermales</taxon>
        <taxon>Thermaceae</taxon>
        <taxon>Thermus</taxon>
    </lineage>
</organism>
<protein>
    <submittedName>
        <fullName evidence="2">DNA polymerase III subunit epsilon</fullName>
    </submittedName>
</protein>
<evidence type="ECO:0000259" key="1">
    <source>
        <dbReference type="SMART" id="SM00479"/>
    </source>
</evidence>
<evidence type="ECO:0000313" key="3">
    <source>
        <dbReference type="Proteomes" id="UP000182993"/>
    </source>
</evidence>
<sequence>MEDAFLRYRLATRLARTLREAARPLPLPALGEALGLRGPVERVVRPLLDGRFVLEREVGLWEWRYPFPHKGEAVVVLDLETTGLAPGLNEIIEVALVRLEGEKRIPFQSLVRPERPPSPFIERLTGIRAGMLEEAPLLEAVLEQAYPLLSGATLVVHNAAFDLSFLRPALEGMGYRLENPVVDSVRLARRAFRGLKRYGLDALSEVLEFPKREVHRALDDVERTLAVVYEVYYMLTSGSPRPLEDLGR</sequence>
<dbReference type="PANTHER" id="PTHR30231:SF41">
    <property type="entry name" value="DNA POLYMERASE III SUBUNIT EPSILON"/>
    <property type="match status" value="1"/>
</dbReference>
<dbReference type="OrthoDB" id="9803913at2"/>
<dbReference type="FunFam" id="3.30.420.10:FF:000045">
    <property type="entry name" value="3'-5' exonuclease DinG"/>
    <property type="match status" value="1"/>
</dbReference>
<dbReference type="InterPro" id="IPR013520">
    <property type="entry name" value="Ribonucl_H"/>
</dbReference>
<gene>
    <name evidence="2" type="ORF">A0O31_02165</name>
</gene>
<dbReference type="Gene3D" id="3.30.420.10">
    <property type="entry name" value="Ribonuclease H-like superfamily/Ribonuclease H"/>
    <property type="match status" value="1"/>
</dbReference>
<dbReference type="InterPro" id="IPR036397">
    <property type="entry name" value="RNaseH_sf"/>
</dbReference>
<feature type="domain" description="Exonuclease" evidence="1">
    <location>
        <begin position="73"/>
        <end position="237"/>
    </location>
</feature>
<name>A0A1J0LUY0_THEBO</name>
<dbReference type="CDD" id="cd06127">
    <property type="entry name" value="DEDDh"/>
    <property type="match status" value="1"/>
</dbReference>
<dbReference type="SMART" id="SM00479">
    <property type="entry name" value="EXOIII"/>
    <property type="match status" value="1"/>
</dbReference>
<dbReference type="KEGG" id="tbc:A0O31_02165"/>
<proteinExistence type="predicted"/>
<dbReference type="GO" id="GO:0003676">
    <property type="term" value="F:nucleic acid binding"/>
    <property type="evidence" value="ECO:0007669"/>
    <property type="project" value="InterPro"/>
</dbReference>
<dbReference type="EMBL" id="CP016312">
    <property type="protein sequence ID" value="APD10217.1"/>
    <property type="molecule type" value="Genomic_DNA"/>
</dbReference>
<dbReference type="Proteomes" id="UP000182993">
    <property type="component" value="Chromosome"/>
</dbReference>
<dbReference type="STRING" id="56956.A0O31_02165"/>
<dbReference type="GO" id="GO:0005829">
    <property type="term" value="C:cytosol"/>
    <property type="evidence" value="ECO:0007669"/>
    <property type="project" value="TreeGrafter"/>
</dbReference>
<dbReference type="GO" id="GO:0045004">
    <property type="term" value="P:DNA replication proofreading"/>
    <property type="evidence" value="ECO:0007669"/>
    <property type="project" value="TreeGrafter"/>
</dbReference>
<dbReference type="InterPro" id="IPR012337">
    <property type="entry name" value="RNaseH-like_sf"/>
</dbReference>
<dbReference type="RefSeq" id="WP_071677801.1">
    <property type="nucleotide sequence ID" value="NZ_CP016312.1"/>
</dbReference>